<proteinExistence type="predicted"/>
<protein>
    <recommendedName>
        <fullName evidence="4">Protein kinase domain-containing protein</fullName>
    </recommendedName>
</protein>
<evidence type="ECO:0000256" key="1">
    <source>
        <dbReference type="SAM" id="MobiDB-lite"/>
    </source>
</evidence>
<keyword evidence="3" id="KW-1185">Reference proteome</keyword>
<gene>
    <name evidence="2" type="ORF">AALO_G00217720</name>
</gene>
<name>A0AAV6G5Z1_9TELE</name>
<accession>A0AAV6G5Z1</accession>
<reference evidence="2" key="1">
    <citation type="submission" date="2020-10" db="EMBL/GenBank/DDBJ databases">
        <title>Chromosome-scale genome assembly of the Allis shad, Alosa alosa.</title>
        <authorList>
            <person name="Margot Z."/>
            <person name="Christophe K."/>
            <person name="Cabau C."/>
            <person name="Louis A."/>
            <person name="Berthelot C."/>
            <person name="Parey E."/>
            <person name="Roest Crollius H."/>
            <person name="Montfort J."/>
            <person name="Robinson-Rechavi M."/>
            <person name="Bucao C."/>
            <person name="Bouchez O."/>
            <person name="Gislard M."/>
            <person name="Lluch J."/>
            <person name="Milhes M."/>
            <person name="Lampietro C."/>
            <person name="Lopez Roques C."/>
            <person name="Donnadieu C."/>
            <person name="Braasch I."/>
            <person name="Desvignes T."/>
            <person name="Postlethwait J."/>
            <person name="Bobe J."/>
            <person name="Guiguen Y."/>
        </authorList>
    </citation>
    <scope>NUCLEOTIDE SEQUENCE</scope>
    <source>
        <strain evidence="2">M-15738</strain>
        <tissue evidence="2">Blood</tissue>
    </source>
</reference>
<sequence>MLDEPAKSDVAGSFASEFPVDSGNSADRGTNDFPLGSSGVEEAVDQQWSPDSAIDGGVECESAGDVTASSSSFVPSLYLPRLPVLRQRFGPERDEDKDIQHEINVSLRLSNPNIVRLMAAARSDLCFLLATEYIHGATLDAVIHCNNCLVTRFS</sequence>
<organism evidence="2 3">
    <name type="scientific">Alosa alosa</name>
    <name type="common">allis shad</name>
    <dbReference type="NCBI Taxonomy" id="278164"/>
    <lineage>
        <taxon>Eukaryota</taxon>
        <taxon>Metazoa</taxon>
        <taxon>Chordata</taxon>
        <taxon>Craniata</taxon>
        <taxon>Vertebrata</taxon>
        <taxon>Euteleostomi</taxon>
        <taxon>Actinopterygii</taxon>
        <taxon>Neopterygii</taxon>
        <taxon>Teleostei</taxon>
        <taxon>Clupei</taxon>
        <taxon>Clupeiformes</taxon>
        <taxon>Clupeoidei</taxon>
        <taxon>Clupeidae</taxon>
        <taxon>Alosa</taxon>
    </lineage>
</organism>
<evidence type="ECO:0000313" key="2">
    <source>
        <dbReference type="EMBL" id="KAG5268902.1"/>
    </source>
</evidence>
<dbReference type="InterPro" id="IPR011009">
    <property type="entry name" value="Kinase-like_dom_sf"/>
</dbReference>
<feature type="region of interest" description="Disordered" evidence="1">
    <location>
        <begin position="1"/>
        <end position="56"/>
    </location>
</feature>
<dbReference type="Proteomes" id="UP000823561">
    <property type="component" value="Chromosome 16"/>
</dbReference>
<dbReference type="EMBL" id="JADWDJ010000016">
    <property type="protein sequence ID" value="KAG5268902.1"/>
    <property type="molecule type" value="Genomic_DNA"/>
</dbReference>
<dbReference type="SUPFAM" id="SSF56112">
    <property type="entry name" value="Protein kinase-like (PK-like)"/>
    <property type="match status" value="1"/>
</dbReference>
<evidence type="ECO:0008006" key="4">
    <source>
        <dbReference type="Google" id="ProtNLM"/>
    </source>
</evidence>
<comment type="caution">
    <text evidence="2">The sequence shown here is derived from an EMBL/GenBank/DDBJ whole genome shotgun (WGS) entry which is preliminary data.</text>
</comment>
<dbReference type="AlphaFoldDB" id="A0AAV6G5Z1"/>
<evidence type="ECO:0000313" key="3">
    <source>
        <dbReference type="Proteomes" id="UP000823561"/>
    </source>
</evidence>
<dbReference type="Gene3D" id="1.10.510.10">
    <property type="entry name" value="Transferase(Phosphotransferase) domain 1"/>
    <property type="match status" value="1"/>
</dbReference>